<dbReference type="AlphaFoldDB" id="A0A267MES0"/>
<evidence type="ECO:0000313" key="1">
    <source>
        <dbReference type="EMBL" id="PAB57375.1"/>
    </source>
</evidence>
<gene>
    <name evidence="1" type="ORF">CCE28_18940</name>
</gene>
<organism evidence="1 2">
    <name type="scientific">Anaeromicrobium sediminis</name>
    <dbReference type="NCBI Taxonomy" id="1478221"/>
    <lineage>
        <taxon>Bacteria</taxon>
        <taxon>Bacillati</taxon>
        <taxon>Bacillota</taxon>
        <taxon>Clostridia</taxon>
        <taxon>Peptostreptococcales</taxon>
        <taxon>Thermotaleaceae</taxon>
        <taxon>Anaeromicrobium</taxon>
    </lineage>
</organism>
<keyword evidence="2" id="KW-1185">Reference proteome</keyword>
<dbReference type="EMBL" id="NIBG01000026">
    <property type="protein sequence ID" value="PAB57375.1"/>
    <property type="molecule type" value="Genomic_DNA"/>
</dbReference>
<evidence type="ECO:0008006" key="3">
    <source>
        <dbReference type="Google" id="ProtNLM"/>
    </source>
</evidence>
<evidence type="ECO:0000313" key="2">
    <source>
        <dbReference type="Proteomes" id="UP000216024"/>
    </source>
</evidence>
<reference evidence="1 2" key="1">
    <citation type="submission" date="2017-06" db="EMBL/GenBank/DDBJ databases">
        <title>Draft genome sequence of anaerobic fermentative bacterium Anaeromicrobium sediminis DY2726D isolated from West Pacific Ocean sediments.</title>
        <authorList>
            <person name="Zeng X."/>
        </authorList>
    </citation>
    <scope>NUCLEOTIDE SEQUENCE [LARGE SCALE GENOMIC DNA]</scope>
    <source>
        <strain evidence="1 2">DY2726D</strain>
    </source>
</reference>
<dbReference type="PANTHER" id="PTHR42110">
    <property type="entry name" value="L-ASPARAGINASE, PUTATIVE (AFU_ORTHOLOGUE AFUA_3G11890)-RELATED"/>
    <property type="match status" value="1"/>
</dbReference>
<dbReference type="OrthoDB" id="9770793at2"/>
<dbReference type="Pfam" id="PF06089">
    <property type="entry name" value="Asparaginase_II"/>
    <property type="match status" value="1"/>
</dbReference>
<proteinExistence type="predicted"/>
<dbReference type="PANTHER" id="PTHR42110:SF1">
    <property type="entry name" value="L-ASPARAGINASE, PUTATIVE (AFU_ORTHOLOGUE AFUA_3G11890)-RELATED"/>
    <property type="match status" value="1"/>
</dbReference>
<dbReference type="InterPro" id="IPR010349">
    <property type="entry name" value="Asparaginase_II"/>
</dbReference>
<protein>
    <recommendedName>
        <fullName evidence="3">Asparaginase</fullName>
    </recommendedName>
</protein>
<dbReference type="RefSeq" id="WP_095135323.1">
    <property type="nucleotide sequence ID" value="NZ_NIBG01000026.1"/>
</dbReference>
<sequence>MSVELVHVYRGTEVESIHRGDVVGVDSQGKVIFEYGDKLKRTFWRSAAKPIQAIPLVEAGGLDKFNISREELALITSSHGGEAEHEKVLNSLLQKIGKGLEDLDCGISMPMHNGTSKRLLKEGTPFTQANNPCSGKHSGMLALGILKDMELKDYIMPDHPIQREMLKTVSQMAGIDEDHISIAIDGCGVPVHGLPIYNMALAYAKLASGNGGTEERNKALKVIVEAMTLAPFYVAGTRRLDTIIMEETKGRILAKLGAECVYSMSILEEGIGIAVKIEDGNYRALDCIVPELLLKHGYINEVEFKNINDRLPLLIKNHRKQVVGHLKSALK</sequence>
<name>A0A267MES0_9FIRM</name>
<dbReference type="Proteomes" id="UP000216024">
    <property type="component" value="Unassembled WGS sequence"/>
</dbReference>
<comment type="caution">
    <text evidence="1">The sequence shown here is derived from an EMBL/GenBank/DDBJ whole genome shotgun (WGS) entry which is preliminary data.</text>
</comment>
<accession>A0A267MES0</accession>